<dbReference type="InterPro" id="IPR000014">
    <property type="entry name" value="PAS"/>
</dbReference>
<dbReference type="Pfam" id="PF13426">
    <property type="entry name" value="PAS_9"/>
    <property type="match status" value="1"/>
</dbReference>
<dbReference type="SMART" id="SM00387">
    <property type="entry name" value="HATPase_c"/>
    <property type="match status" value="1"/>
</dbReference>
<feature type="domain" description="Histidine kinase" evidence="11">
    <location>
        <begin position="573"/>
        <end position="783"/>
    </location>
</feature>
<dbReference type="SMART" id="SM01079">
    <property type="entry name" value="CHASE"/>
    <property type="match status" value="1"/>
</dbReference>
<dbReference type="EC" id="2.7.13.3" evidence="3"/>
<dbReference type="Gene3D" id="3.30.565.10">
    <property type="entry name" value="Histidine kinase-like ATPase, C-terminal domain"/>
    <property type="match status" value="1"/>
</dbReference>
<keyword evidence="16" id="KW-1185">Reference proteome</keyword>
<dbReference type="NCBIfam" id="TIGR00229">
    <property type="entry name" value="sensory_box"/>
    <property type="match status" value="2"/>
</dbReference>
<dbReference type="InterPro" id="IPR052162">
    <property type="entry name" value="Sensor_kinase/Photoreceptor"/>
</dbReference>
<evidence type="ECO:0000259" key="13">
    <source>
        <dbReference type="PROSITE" id="PS50113"/>
    </source>
</evidence>
<dbReference type="SUPFAM" id="SSF55874">
    <property type="entry name" value="ATPase domain of HSP90 chaperone/DNA topoisomerase II/histidine kinase"/>
    <property type="match status" value="1"/>
</dbReference>
<keyword evidence="7" id="KW-0418">Kinase</keyword>
<dbReference type="Pfam" id="PF08447">
    <property type="entry name" value="PAS_3"/>
    <property type="match status" value="1"/>
</dbReference>
<keyword evidence="9 10" id="KW-0472">Membrane</keyword>
<dbReference type="PANTHER" id="PTHR43304">
    <property type="entry name" value="PHYTOCHROME-LIKE PROTEIN CPH1"/>
    <property type="match status" value="1"/>
</dbReference>
<reference evidence="16" key="1">
    <citation type="journal article" date="2019" name="Int. J. Syst. Evol. Microbiol.">
        <title>The Global Catalogue of Microorganisms (GCM) 10K type strain sequencing project: providing services to taxonomists for standard genome sequencing and annotation.</title>
        <authorList>
            <consortium name="The Broad Institute Genomics Platform"/>
            <consortium name="The Broad Institute Genome Sequencing Center for Infectious Disease"/>
            <person name="Wu L."/>
            <person name="Ma J."/>
        </authorList>
    </citation>
    <scope>NUCLEOTIDE SEQUENCE [LARGE SCALE GENOMIC DNA]</scope>
    <source>
        <strain evidence="16">CGMCC 1.15422</strain>
    </source>
</reference>
<feature type="domain" description="PAC" evidence="13">
    <location>
        <begin position="504"/>
        <end position="555"/>
    </location>
</feature>
<dbReference type="InterPro" id="IPR013655">
    <property type="entry name" value="PAS_fold_3"/>
</dbReference>
<dbReference type="PRINTS" id="PR00344">
    <property type="entry name" value="BCTRLSENSOR"/>
</dbReference>
<dbReference type="Proteomes" id="UP000605733">
    <property type="component" value="Unassembled WGS sequence"/>
</dbReference>
<evidence type="ECO:0000259" key="12">
    <source>
        <dbReference type="PROSITE" id="PS50112"/>
    </source>
</evidence>
<comment type="subcellular location">
    <subcellularLocation>
        <location evidence="2">Membrane</location>
    </subcellularLocation>
</comment>
<dbReference type="SMART" id="SM00091">
    <property type="entry name" value="PAS"/>
    <property type="match status" value="2"/>
</dbReference>
<dbReference type="InterPro" id="IPR004358">
    <property type="entry name" value="Sig_transdc_His_kin-like_C"/>
</dbReference>
<comment type="caution">
    <text evidence="15">The sequence shown here is derived from an EMBL/GenBank/DDBJ whole genome shotgun (WGS) entry which is preliminary data.</text>
</comment>
<dbReference type="InterPro" id="IPR001610">
    <property type="entry name" value="PAC"/>
</dbReference>
<evidence type="ECO:0000259" key="11">
    <source>
        <dbReference type="PROSITE" id="PS50109"/>
    </source>
</evidence>
<sequence length="783" mass="89321">MANKHQDPTNSKVKSRPLFIGVLAFVLLLLAGVFMLWQRYQILIDDRQTEMSGVIDLVEQNIDQSLKYSYSAALSLALQIDEEGEIANFDEVASQLVDNNPNIDAVEIVPDGIITKVYPYEANKEAVDYNILKDSTRNKEAFKAIESKRMFFAGPFKLKQGGMAIVGRLPVFIHSDFWGFVAVIIHFDNLIDQSGIKELAGDDYRFQLSKVNPLTQKEEFFLVENSDLHNSYSEEIVLPDGDWKIYIIPIDPNKPFSEVIPIGILIFIISGAVGWTIYNAMKQPVRLQELVREQAGELAKSELHFRTIFNQAAIGMARVNSKTGMILESNKRFQDLLGYSEEELKLKDYKIISHPKDLSENTRLMEDLSRNEIRQYSLEKRLQRKDGEYIWVRINVSPLWEVGEEVTSHIALVEDISARILAKQKLVDNENRFRSLVENSNEIILIVDDLNKVKYYSPSLAKISKYEQIDFSVNGVLYYVHPKDQDLLRAKVDEAYQKPGKPITDIVLRVKDAEGQWFWVNATLTNMLSTDNVNGFVVNLRDITGKKEAELNLVKSYELVMEQNKRLLNFAYIVSHNLRSHSSNMSSILELYDDEESQDEKDSYIELLHKVSKNLDQSLHDLNEVVSINTNFDIKAESINVSEFIDQAIDILSLQIKSKNAKIVKEVPANMQVSFNAAYMDSVLLNFLTNALRYAHPERSPIIKLQGYREHESWVLEVEDNGIGIDLEKHGEKVFGLYKTFTERKDARGVGLFITKNQINAMGGMVSVASKPEVGTTFKVTFK</sequence>
<dbReference type="Gene3D" id="3.30.450.20">
    <property type="entry name" value="PAS domain"/>
    <property type="match status" value="2"/>
</dbReference>
<dbReference type="Gene3D" id="3.30.450.350">
    <property type="entry name" value="CHASE domain"/>
    <property type="match status" value="1"/>
</dbReference>
<evidence type="ECO:0000256" key="9">
    <source>
        <dbReference type="ARBA" id="ARBA00023136"/>
    </source>
</evidence>
<feature type="transmembrane region" description="Helical" evidence="10">
    <location>
        <begin position="18"/>
        <end position="37"/>
    </location>
</feature>
<evidence type="ECO:0000256" key="2">
    <source>
        <dbReference type="ARBA" id="ARBA00004370"/>
    </source>
</evidence>
<feature type="domain" description="CHASE" evidence="14">
    <location>
        <begin position="110"/>
        <end position="200"/>
    </location>
</feature>
<evidence type="ECO:0000256" key="3">
    <source>
        <dbReference type="ARBA" id="ARBA00012438"/>
    </source>
</evidence>
<feature type="transmembrane region" description="Helical" evidence="10">
    <location>
        <begin position="259"/>
        <end position="278"/>
    </location>
</feature>
<dbReference type="PROSITE" id="PS50839">
    <property type="entry name" value="CHASE"/>
    <property type="match status" value="1"/>
</dbReference>
<comment type="catalytic activity">
    <reaction evidence="1">
        <text>ATP + protein L-histidine = ADP + protein N-phospho-L-histidine.</text>
        <dbReference type="EC" id="2.7.13.3"/>
    </reaction>
</comment>
<dbReference type="InterPro" id="IPR042240">
    <property type="entry name" value="CHASE_sf"/>
</dbReference>
<evidence type="ECO:0000313" key="15">
    <source>
        <dbReference type="EMBL" id="GGG36304.1"/>
    </source>
</evidence>
<gene>
    <name evidence="15" type="ORF">GCM10011532_19980</name>
</gene>
<keyword evidence="4" id="KW-0597">Phosphoprotein</keyword>
<accession>A0ABQ1WM02</accession>
<evidence type="ECO:0000256" key="1">
    <source>
        <dbReference type="ARBA" id="ARBA00000085"/>
    </source>
</evidence>
<dbReference type="SUPFAM" id="SSF55785">
    <property type="entry name" value="PYP-like sensor domain (PAS domain)"/>
    <property type="match status" value="2"/>
</dbReference>
<evidence type="ECO:0000256" key="5">
    <source>
        <dbReference type="ARBA" id="ARBA00022679"/>
    </source>
</evidence>
<dbReference type="InterPro" id="IPR006189">
    <property type="entry name" value="CHASE_dom"/>
</dbReference>
<dbReference type="PANTHER" id="PTHR43304:SF1">
    <property type="entry name" value="PAC DOMAIN-CONTAINING PROTEIN"/>
    <property type="match status" value="1"/>
</dbReference>
<feature type="domain" description="PAS" evidence="12">
    <location>
        <begin position="301"/>
        <end position="372"/>
    </location>
</feature>
<dbReference type="PROSITE" id="PS50113">
    <property type="entry name" value="PAC"/>
    <property type="match status" value="2"/>
</dbReference>
<dbReference type="RefSeq" id="WP_011708075.1">
    <property type="nucleotide sequence ID" value="NZ_BMIX01000003.1"/>
</dbReference>
<dbReference type="InterPro" id="IPR000700">
    <property type="entry name" value="PAS-assoc_C"/>
</dbReference>
<evidence type="ECO:0000256" key="7">
    <source>
        <dbReference type="ARBA" id="ARBA00022777"/>
    </source>
</evidence>
<dbReference type="CDD" id="cd00130">
    <property type="entry name" value="PAS"/>
    <property type="match status" value="2"/>
</dbReference>
<evidence type="ECO:0000256" key="10">
    <source>
        <dbReference type="SAM" id="Phobius"/>
    </source>
</evidence>
<evidence type="ECO:0000313" key="16">
    <source>
        <dbReference type="Proteomes" id="UP000605733"/>
    </source>
</evidence>
<name>A0ABQ1WM02_9FLAO</name>
<dbReference type="InterPro" id="IPR036890">
    <property type="entry name" value="HATPase_C_sf"/>
</dbReference>
<evidence type="ECO:0000256" key="4">
    <source>
        <dbReference type="ARBA" id="ARBA00022553"/>
    </source>
</evidence>
<organism evidence="15 16">
    <name type="scientific">Christiangramia forsetii</name>
    <dbReference type="NCBI Taxonomy" id="411153"/>
    <lineage>
        <taxon>Bacteria</taxon>
        <taxon>Pseudomonadati</taxon>
        <taxon>Bacteroidota</taxon>
        <taxon>Flavobacteriia</taxon>
        <taxon>Flavobacteriales</taxon>
        <taxon>Flavobacteriaceae</taxon>
        <taxon>Christiangramia</taxon>
    </lineage>
</organism>
<evidence type="ECO:0000256" key="8">
    <source>
        <dbReference type="ARBA" id="ARBA00022989"/>
    </source>
</evidence>
<dbReference type="PROSITE" id="PS50112">
    <property type="entry name" value="PAS"/>
    <property type="match status" value="2"/>
</dbReference>
<protein>
    <recommendedName>
        <fullName evidence="3">histidine kinase</fullName>
        <ecNumber evidence="3">2.7.13.3</ecNumber>
    </recommendedName>
</protein>
<keyword evidence="6 10" id="KW-0812">Transmembrane</keyword>
<dbReference type="InterPro" id="IPR003594">
    <property type="entry name" value="HATPase_dom"/>
</dbReference>
<evidence type="ECO:0000256" key="6">
    <source>
        <dbReference type="ARBA" id="ARBA00022692"/>
    </source>
</evidence>
<dbReference type="PROSITE" id="PS50109">
    <property type="entry name" value="HIS_KIN"/>
    <property type="match status" value="1"/>
</dbReference>
<keyword evidence="5" id="KW-0808">Transferase</keyword>
<keyword evidence="8 10" id="KW-1133">Transmembrane helix</keyword>
<proteinExistence type="predicted"/>
<dbReference type="Pfam" id="PF02518">
    <property type="entry name" value="HATPase_c"/>
    <property type="match status" value="1"/>
</dbReference>
<dbReference type="SMART" id="SM00086">
    <property type="entry name" value="PAC"/>
    <property type="match status" value="2"/>
</dbReference>
<evidence type="ECO:0000259" key="14">
    <source>
        <dbReference type="PROSITE" id="PS50839"/>
    </source>
</evidence>
<dbReference type="InterPro" id="IPR005467">
    <property type="entry name" value="His_kinase_dom"/>
</dbReference>
<feature type="domain" description="PAC" evidence="13">
    <location>
        <begin position="376"/>
        <end position="428"/>
    </location>
</feature>
<feature type="domain" description="PAS" evidence="12">
    <location>
        <begin position="429"/>
        <end position="499"/>
    </location>
</feature>
<dbReference type="Pfam" id="PF03924">
    <property type="entry name" value="CHASE"/>
    <property type="match status" value="1"/>
</dbReference>
<dbReference type="EMBL" id="BMIX01000003">
    <property type="protein sequence ID" value="GGG36304.1"/>
    <property type="molecule type" value="Genomic_DNA"/>
</dbReference>
<dbReference type="InterPro" id="IPR035965">
    <property type="entry name" value="PAS-like_dom_sf"/>
</dbReference>